<dbReference type="PANTHER" id="PTHR48086">
    <property type="entry name" value="SODIUM/PROLINE SYMPORTER-RELATED"/>
    <property type="match status" value="1"/>
</dbReference>
<keyword evidence="6 8" id="KW-0472">Membrane</keyword>
<dbReference type="InterPro" id="IPR050277">
    <property type="entry name" value="Sodium:Solute_Symporter"/>
</dbReference>
<keyword evidence="3" id="KW-0813">Transport</keyword>
<evidence type="ECO:0000256" key="3">
    <source>
        <dbReference type="ARBA" id="ARBA00022448"/>
    </source>
</evidence>
<keyword evidence="5 8" id="KW-1133">Transmembrane helix</keyword>
<evidence type="ECO:0000256" key="1">
    <source>
        <dbReference type="ARBA" id="ARBA00004141"/>
    </source>
</evidence>
<keyword evidence="4 8" id="KW-0812">Transmembrane</keyword>
<feature type="transmembrane region" description="Helical" evidence="8">
    <location>
        <begin position="445"/>
        <end position="467"/>
    </location>
</feature>
<name>A0AAW5F0T1_CLOSY</name>
<evidence type="ECO:0000313" key="10">
    <source>
        <dbReference type="Proteomes" id="UP001203136"/>
    </source>
</evidence>
<feature type="transmembrane region" description="Helical" evidence="8">
    <location>
        <begin position="306"/>
        <end position="331"/>
    </location>
</feature>
<feature type="transmembrane region" description="Helical" evidence="8">
    <location>
        <begin position="421"/>
        <end position="439"/>
    </location>
</feature>
<comment type="caution">
    <text evidence="9">The sequence shown here is derived from an EMBL/GenBank/DDBJ whole genome shotgun (WGS) entry which is preliminary data.</text>
</comment>
<dbReference type="InterPro" id="IPR001734">
    <property type="entry name" value="Na/solute_symporter"/>
</dbReference>
<dbReference type="AlphaFoldDB" id="A0AAW5F0T1"/>
<feature type="transmembrane region" description="Helical" evidence="8">
    <location>
        <begin position="127"/>
        <end position="154"/>
    </location>
</feature>
<sequence>MQDLSNITTLDLVIVALYLLGMLGIGVYFVRRIQNAGDYYVAGRSLGPLVLAGTVCATIIGGSAMMGRAGLGYDYGSLAVVTALPYLIGMFVFSGISGRIQEVGVKYNITSIPELFEKRFSKTAKCLIALLIGYTMMGTVASQITAVAVIVKMIGGKIGITYEMGACLATFIFIFYTAASGLFGVVYTDVVQFFMLIIFVYILLPLSGIRYLGGFGNFWSNVPKEMLIPNIDGKVVGDIVTYLVFTMAGAEMWQRAFAAKSRKAAKEGMFWGTSIYGCTIFIILMLGLMGRQILPNVKELYGTAEAVIPGLVIHILPVGITGLCLAGLLSVMMSSADSYLLISTQTFVQDLGKTLNPKMSDKREVFISRILSAVLAIGALIIALYIKNAYNALMFAWTFYAASVGLPALAALYWRKATNAGIIASIVSSFVVSIGWDLIGKPWGLGSAVPGSLVCAVVLVTVSLATYKTHPSEMV</sequence>
<dbReference type="Pfam" id="PF00474">
    <property type="entry name" value="SSF"/>
    <property type="match status" value="1"/>
</dbReference>
<dbReference type="PANTHER" id="PTHR48086:SF7">
    <property type="entry name" value="SODIUM-SOLUTE SYMPORTER-RELATED"/>
    <property type="match status" value="1"/>
</dbReference>
<feature type="transmembrane region" description="Helical" evidence="8">
    <location>
        <begin position="160"/>
        <end position="186"/>
    </location>
</feature>
<evidence type="ECO:0000256" key="8">
    <source>
        <dbReference type="SAM" id="Phobius"/>
    </source>
</evidence>
<feature type="transmembrane region" description="Helical" evidence="8">
    <location>
        <begin position="12"/>
        <end position="30"/>
    </location>
</feature>
<dbReference type="GO" id="GO:0022857">
    <property type="term" value="F:transmembrane transporter activity"/>
    <property type="evidence" value="ECO:0007669"/>
    <property type="project" value="InterPro"/>
</dbReference>
<organism evidence="9 10">
    <name type="scientific">Clostridium symbiosum</name>
    <name type="common">Bacteroides symbiosus</name>
    <dbReference type="NCBI Taxonomy" id="1512"/>
    <lineage>
        <taxon>Bacteria</taxon>
        <taxon>Bacillati</taxon>
        <taxon>Bacillota</taxon>
        <taxon>Clostridia</taxon>
        <taxon>Lachnospirales</taxon>
        <taxon>Lachnospiraceae</taxon>
        <taxon>Otoolea</taxon>
    </lineage>
</organism>
<dbReference type="EMBL" id="JAINVB010000001">
    <property type="protein sequence ID" value="MCK0085613.1"/>
    <property type="molecule type" value="Genomic_DNA"/>
</dbReference>
<feature type="transmembrane region" description="Helical" evidence="8">
    <location>
        <begin position="50"/>
        <end position="69"/>
    </location>
</feature>
<evidence type="ECO:0000256" key="4">
    <source>
        <dbReference type="ARBA" id="ARBA00022692"/>
    </source>
</evidence>
<comment type="similarity">
    <text evidence="2 7">Belongs to the sodium:solute symporter (SSF) (TC 2.A.21) family.</text>
</comment>
<feature type="transmembrane region" description="Helical" evidence="8">
    <location>
        <begin position="392"/>
        <end position="414"/>
    </location>
</feature>
<feature type="transmembrane region" description="Helical" evidence="8">
    <location>
        <begin position="274"/>
        <end position="294"/>
    </location>
</feature>
<dbReference type="Proteomes" id="UP001203136">
    <property type="component" value="Unassembled WGS sequence"/>
</dbReference>
<feature type="transmembrane region" description="Helical" evidence="8">
    <location>
        <begin position="75"/>
        <end position="96"/>
    </location>
</feature>
<gene>
    <name evidence="9" type="ORF">K5I21_06940</name>
</gene>
<dbReference type="CDD" id="cd10322">
    <property type="entry name" value="SLC5sbd"/>
    <property type="match status" value="1"/>
</dbReference>
<accession>A0AAW5F0T1</accession>
<dbReference type="Gene3D" id="1.20.1730.10">
    <property type="entry name" value="Sodium/glucose cotransporter"/>
    <property type="match status" value="1"/>
</dbReference>
<dbReference type="PROSITE" id="PS50283">
    <property type="entry name" value="NA_SOLUT_SYMP_3"/>
    <property type="match status" value="1"/>
</dbReference>
<dbReference type="GO" id="GO:0005886">
    <property type="term" value="C:plasma membrane"/>
    <property type="evidence" value="ECO:0007669"/>
    <property type="project" value="TreeGrafter"/>
</dbReference>
<evidence type="ECO:0000256" key="5">
    <source>
        <dbReference type="ARBA" id="ARBA00022989"/>
    </source>
</evidence>
<comment type="subcellular location">
    <subcellularLocation>
        <location evidence="1">Membrane</location>
        <topology evidence="1">Multi-pass membrane protein</topology>
    </subcellularLocation>
</comment>
<feature type="transmembrane region" description="Helical" evidence="8">
    <location>
        <begin position="193"/>
        <end position="213"/>
    </location>
</feature>
<proteinExistence type="inferred from homology"/>
<evidence type="ECO:0000313" key="9">
    <source>
        <dbReference type="EMBL" id="MCK0085613.1"/>
    </source>
</evidence>
<feature type="transmembrane region" description="Helical" evidence="8">
    <location>
        <begin position="233"/>
        <end position="253"/>
    </location>
</feature>
<dbReference type="RefSeq" id="WP_024738078.1">
    <property type="nucleotide sequence ID" value="NZ_JAINVB010000001.1"/>
</dbReference>
<reference evidence="9" key="1">
    <citation type="journal article" date="2022" name="Cell Host Microbe">
        <title>Colonization of the live biotherapeutic product VE303 and modulation of the microbiota and metabolites in healthy volunteers.</title>
        <authorList>
            <person name="Dsouza M."/>
            <person name="Menon R."/>
            <person name="Crossette E."/>
            <person name="Bhattarai S.K."/>
            <person name="Schneider J."/>
            <person name="Kim Y.G."/>
            <person name="Reddy S."/>
            <person name="Caballero S."/>
            <person name="Felix C."/>
            <person name="Cornacchione L."/>
            <person name="Hendrickson J."/>
            <person name="Watson A.R."/>
            <person name="Minot S.S."/>
            <person name="Greenfield N."/>
            <person name="Schopf L."/>
            <person name="Szabady R."/>
            <person name="Patarroyo J."/>
            <person name="Smith W."/>
            <person name="Harrison P."/>
            <person name="Kuijper E.J."/>
            <person name="Kelly C.P."/>
            <person name="Olle B."/>
            <person name="Bobilev D."/>
            <person name="Silber J.L."/>
            <person name="Bucci V."/>
            <person name="Roberts B."/>
            <person name="Faith J."/>
            <person name="Norman J.M."/>
        </authorList>
    </citation>
    <scope>NUCLEOTIDE SEQUENCE</scope>
    <source>
        <strain evidence="9">VE303-04</strain>
    </source>
</reference>
<evidence type="ECO:0000256" key="2">
    <source>
        <dbReference type="ARBA" id="ARBA00006434"/>
    </source>
</evidence>
<evidence type="ECO:0000256" key="7">
    <source>
        <dbReference type="RuleBase" id="RU362091"/>
    </source>
</evidence>
<evidence type="ECO:0000256" key="6">
    <source>
        <dbReference type="ARBA" id="ARBA00023136"/>
    </source>
</evidence>
<feature type="transmembrane region" description="Helical" evidence="8">
    <location>
        <begin position="366"/>
        <end position="386"/>
    </location>
</feature>
<protein>
    <submittedName>
        <fullName evidence="9">Sodium:solute symporter family protein</fullName>
    </submittedName>
</protein>
<dbReference type="InterPro" id="IPR038377">
    <property type="entry name" value="Na/Glc_symporter_sf"/>
</dbReference>